<name>A0A812LD06_9DINO</name>
<keyword evidence="1" id="KW-0472">Membrane</keyword>
<feature type="domain" description="PDZ" evidence="2">
    <location>
        <begin position="132"/>
        <end position="217"/>
    </location>
</feature>
<accession>A0A812LD06</accession>
<evidence type="ECO:0000313" key="3">
    <source>
        <dbReference type="EMBL" id="CAE7244538.1"/>
    </source>
</evidence>
<dbReference type="InterPro" id="IPR006058">
    <property type="entry name" value="2Fe2S_fd_BS"/>
</dbReference>
<feature type="transmembrane region" description="Helical" evidence="1">
    <location>
        <begin position="70"/>
        <end position="89"/>
    </location>
</feature>
<dbReference type="InterPro" id="IPR001041">
    <property type="entry name" value="2Fe-2S_ferredoxin-type"/>
</dbReference>
<keyword evidence="1" id="KW-1133">Transmembrane helix</keyword>
<sequence length="327" mass="35889">MRYLARMAAHMPVVVAAFLGAVLAAFAWTQTFTPSPWLSSKVQPNAQPRYRCSALRRPSRAPTMPTVHPVHAAPLALGLGSLGSLVYVARARRKSACFGRSAVARHATVAQWNKRVKRIEGGRAIFDVTIPKPLGVTPKDFPNRPGVGIAGIKKGGNTDLWNTEVLLNDAEGMFVLEGDEVVAVNGTLCEGKDLKTVSKLVKESEGDTVTLKLVRNYLKGPVKIVWKPSLKMATYKRNALLRACEETLGANVRYSCEDGWCSSCWHAEETYMTVFRICKMDVPEKWDNVVPFVLMSALEVKNTKGVLVKNLMQADGVKPPRQDGKLG</sequence>
<keyword evidence="4" id="KW-1185">Reference proteome</keyword>
<dbReference type="Gene3D" id="2.30.42.10">
    <property type="match status" value="1"/>
</dbReference>
<dbReference type="EMBL" id="CAJNDS010001024">
    <property type="protein sequence ID" value="CAE7244538.1"/>
    <property type="molecule type" value="Genomic_DNA"/>
</dbReference>
<evidence type="ECO:0000256" key="1">
    <source>
        <dbReference type="SAM" id="Phobius"/>
    </source>
</evidence>
<dbReference type="InterPro" id="IPR001478">
    <property type="entry name" value="PDZ"/>
</dbReference>
<evidence type="ECO:0000259" key="2">
    <source>
        <dbReference type="SMART" id="SM00228"/>
    </source>
</evidence>
<dbReference type="OrthoDB" id="424257at2759"/>
<dbReference type="PROSITE" id="PS00197">
    <property type="entry name" value="2FE2S_FER_1"/>
    <property type="match status" value="1"/>
</dbReference>
<keyword evidence="1" id="KW-0812">Transmembrane</keyword>
<organism evidence="3 4">
    <name type="scientific">Symbiodinium natans</name>
    <dbReference type="NCBI Taxonomy" id="878477"/>
    <lineage>
        <taxon>Eukaryota</taxon>
        <taxon>Sar</taxon>
        <taxon>Alveolata</taxon>
        <taxon>Dinophyceae</taxon>
        <taxon>Suessiales</taxon>
        <taxon>Symbiodiniaceae</taxon>
        <taxon>Symbiodinium</taxon>
    </lineage>
</organism>
<gene>
    <name evidence="3" type="ORF">SNAT2548_LOCUS11462</name>
</gene>
<comment type="caution">
    <text evidence="3">The sequence shown here is derived from an EMBL/GenBank/DDBJ whole genome shotgun (WGS) entry which is preliminary data.</text>
</comment>
<dbReference type="InterPro" id="IPR036034">
    <property type="entry name" value="PDZ_sf"/>
</dbReference>
<reference evidence="3" key="1">
    <citation type="submission" date="2021-02" db="EMBL/GenBank/DDBJ databases">
        <authorList>
            <person name="Dougan E. K."/>
            <person name="Rhodes N."/>
            <person name="Thang M."/>
            <person name="Chan C."/>
        </authorList>
    </citation>
    <scope>NUCLEOTIDE SEQUENCE</scope>
</reference>
<dbReference type="GO" id="GO:0051537">
    <property type="term" value="F:2 iron, 2 sulfur cluster binding"/>
    <property type="evidence" value="ECO:0007669"/>
    <property type="project" value="InterPro"/>
</dbReference>
<dbReference type="SMART" id="SM00228">
    <property type="entry name" value="PDZ"/>
    <property type="match status" value="1"/>
</dbReference>
<dbReference type="Proteomes" id="UP000604046">
    <property type="component" value="Unassembled WGS sequence"/>
</dbReference>
<protein>
    <recommendedName>
        <fullName evidence="2">PDZ domain-containing protein</fullName>
    </recommendedName>
</protein>
<proteinExistence type="predicted"/>
<dbReference type="SUPFAM" id="SSF50156">
    <property type="entry name" value="PDZ domain-like"/>
    <property type="match status" value="1"/>
</dbReference>
<dbReference type="AlphaFoldDB" id="A0A812LD06"/>
<dbReference type="CDD" id="cd00207">
    <property type="entry name" value="fer2"/>
    <property type="match status" value="1"/>
</dbReference>
<evidence type="ECO:0000313" key="4">
    <source>
        <dbReference type="Proteomes" id="UP000604046"/>
    </source>
</evidence>